<reference evidence="2 3" key="1">
    <citation type="submission" date="2017-05" db="EMBL/GenBank/DDBJ databases">
        <title>Genomic insights into alkan degradation activity of Oleiphilus messinensis.</title>
        <authorList>
            <person name="Kozyavkin S.A."/>
            <person name="Slesarev A.I."/>
            <person name="Golyshin P.N."/>
            <person name="Korzhenkov A."/>
            <person name="Golyshina O.N."/>
            <person name="Toshchakov S.V."/>
        </authorList>
    </citation>
    <scope>NUCLEOTIDE SEQUENCE [LARGE SCALE GENOMIC DNA]</scope>
    <source>
        <strain evidence="2 3">ME102</strain>
    </source>
</reference>
<keyword evidence="1" id="KW-0732">Signal</keyword>
<dbReference type="KEGG" id="ome:OLMES_1102"/>
<gene>
    <name evidence="2" type="ORF">OLMES_1102</name>
</gene>
<dbReference type="EMBL" id="CP021425">
    <property type="protein sequence ID" value="ARU55187.1"/>
    <property type="molecule type" value="Genomic_DNA"/>
</dbReference>
<feature type="signal peptide" evidence="1">
    <location>
        <begin position="1"/>
        <end position="21"/>
    </location>
</feature>
<evidence type="ECO:0000313" key="2">
    <source>
        <dbReference type="EMBL" id="ARU55187.1"/>
    </source>
</evidence>
<feature type="chain" id="PRO_5013344759" description="GyrI-like small molecule binding domain-containing protein" evidence="1">
    <location>
        <begin position="22"/>
        <end position="180"/>
    </location>
</feature>
<dbReference type="InterPro" id="IPR011256">
    <property type="entry name" value="Reg_factor_effector_dom_sf"/>
</dbReference>
<evidence type="ECO:0008006" key="4">
    <source>
        <dbReference type="Google" id="ProtNLM"/>
    </source>
</evidence>
<dbReference type="Proteomes" id="UP000196027">
    <property type="component" value="Chromosome"/>
</dbReference>
<organism evidence="2 3">
    <name type="scientific">Oleiphilus messinensis</name>
    <dbReference type="NCBI Taxonomy" id="141451"/>
    <lineage>
        <taxon>Bacteria</taxon>
        <taxon>Pseudomonadati</taxon>
        <taxon>Pseudomonadota</taxon>
        <taxon>Gammaproteobacteria</taxon>
        <taxon>Oceanospirillales</taxon>
        <taxon>Oleiphilaceae</taxon>
        <taxon>Oleiphilus</taxon>
    </lineage>
</organism>
<proteinExistence type="predicted"/>
<accession>A0A1Y0I3Y0</accession>
<name>A0A1Y0I3Y0_9GAMM</name>
<evidence type="ECO:0000256" key="1">
    <source>
        <dbReference type="SAM" id="SignalP"/>
    </source>
</evidence>
<dbReference type="AlphaFoldDB" id="A0A1Y0I3Y0"/>
<dbReference type="Gene3D" id="3.20.80.10">
    <property type="entry name" value="Regulatory factor, effector binding domain"/>
    <property type="match status" value="1"/>
</dbReference>
<sequence length="180" mass="20072">MKTLSYISAFLLFTFYLVSHAAVAETAVEFSMVEKTVKPIKFFYGEYQLSGKDMHKQGDEIAQKTAFAIATKTSTVLDGPFTYIFENVSSFDPEKITAQIGWPVDQEAQPVGSFLYKETKPFKCLATEFKGSHKDLPRFWKKLVTMAIAKGYKVTGEGRTLITLAGQDGYVAAHLQLGIM</sequence>
<keyword evidence="3" id="KW-1185">Reference proteome</keyword>
<evidence type="ECO:0000313" key="3">
    <source>
        <dbReference type="Proteomes" id="UP000196027"/>
    </source>
</evidence>
<protein>
    <recommendedName>
        <fullName evidence="4">GyrI-like small molecule binding domain-containing protein</fullName>
    </recommendedName>
</protein>
<dbReference type="RefSeq" id="WP_087460318.1">
    <property type="nucleotide sequence ID" value="NZ_CP021425.1"/>
</dbReference>